<evidence type="ECO:0000313" key="4">
    <source>
        <dbReference type="Proteomes" id="UP001575105"/>
    </source>
</evidence>
<protein>
    <submittedName>
        <fullName evidence="3">Uncharacterized protein</fullName>
    </submittedName>
</protein>
<keyword evidence="2" id="KW-0812">Transmembrane</keyword>
<feature type="transmembrane region" description="Helical" evidence="2">
    <location>
        <begin position="88"/>
        <end position="108"/>
    </location>
</feature>
<keyword evidence="4" id="KW-1185">Reference proteome</keyword>
<organism evidence="3 4">
    <name type="scientific">Natronomicrosphaera hydrolytica</name>
    <dbReference type="NCBI Taxonomy" id="3242702"/>
    <lineage>
        <taxon>Bacteria</taxon>
        <taxon>Pseudomonadati</taxon>
        <taxon>Planctomycetota</taxon>
        <taxon>Phycisphaerae</taxon>
        <taxon>Phycisphaerales</taxon>
        <taxon>Phycisphaeraceae</taxon>
        <taxon>Natronomicrosphaera</taxon>
    </lineage>
</organism>
<sequence length="300" mass="31642">MENDVIQAVLMVLPTIGLLAVALVGLVLWLMGKRIARTACAVGGLVLGGVAGFVLGETMSDQGAIVLPLVIGAALAGGLLAGLLFRVWVALCGAVLLALVAPAAVLVWQGTPAEPVAAETREVAVEDRPEEAQPRDLPTSVTDAVRRTLDGERPFATREPDEPAAAEAEADADEADVEQVLEAAVAVARQWYDNQLTLVRQWWSDLGPATQRTIYVTAAIGAGVGLLLGLLLPFVAASFESALVGSLLLLLAGRELTAMHAEGASAWFPQSPRMVIVWLGLITILGFAIQWTLFARRTDR</sequence>
<feature type="transmembrane region" description="Helical" evidence="2">
    <location>
        <begin position="214"/>
        <end position="235"/>
    </location>
</feature>
<feature type="transmembrane region" description="Helical" evidence="2">
    <location>
        <begin position="273"/>
        <end position="294"/>
    </location>
</feature>
<keyword evidence="2" id="KW-0472">Membrane</keyword>
<feature type="transmembrane region" description="Helical" evidence="2">
    <location>
        <begin position="38"/>
        <end position="56"/>
    </location>
</feature>
<feature type="transmembrane region" description="Helical" evidence="2">
    <location>
        <begin position="62"/>
        <end position="81"/>
    </location>
</feature>
<comment type="caution">
    <text evidence="3">The sequence shown here is derived from an EMBL/GenBank/DDBJ whole genome shotgun (WGS) entry which is preliminary data.</text>
</comment>
<reference evidence="3 4" key="1">
    <citation type="submission" date="2024-08" db="EMBL/GenBank/DDBJ databases">
        <title>Whole-genome sequencing of halo(alkali)philic microorganisms from hypersaline lakes.</title>
        <authorList>
            <person name="Sorokin D.Y."/>
            <person name="Merkel A.Y."/>
            <person name="Messina E."/>
            <person name="Yakimov M."/>
        </authorList>
    </citation>
    <scope>NUCLEOTIDE SEQUENCE [LARGE SCALE GENOMIC DNA]</scope>
    <source>
        <strain evidence="3 4">AB-hyl4</strain>
    </source>
</reference>
<feature type="compositionally biased region" description="Acidic residues" evidence="1">
    <location>
        <begin position="162"/>
        <end position="174"/>
    </location>
</feature>
<accession>A0ABV4U7C8</accession>
<keyword evidence="2" id="KW-1133">Transmembrane helix</keyword>
<feature type="region of interest" description="Disordered" evidence="1">
    <location>
        <begin position="151"/>
        <end position="174"/>
    </location>
</feature>
<evidence type="ECO:0000256" key="1">
    <source>
        <dbReference type="SAM" id="MobiDB-lite"/>
    </source>
</evidence>
<feature type="transmembrane region" description="Helical" evidence="2">
    <location>
        <begin position="242"/>
        <end position="261"/>
    </location>
</feature>
<dbReference type="Proteomes" id="UP001575105">
    <property type="component" value="Unassembled WGS sequence"/>
</dbReference>
<name>A0ABV4U7C8_9BACT</name>
<feature type="transmembrane region" description="Helical" evidence="2">
    <location>
        <begin position="6"/>
        <end position="31"/>
    </location>
</feature>
<dbReference type="EMBL" id="JBGUBD010000004">
    <property type="protein sequence ID" value="MFA9478178.1"/>
    <property type="molecule type" value="Genomic_DNA"/>
</dbReference>
<evidence type="ECO:0000313" key="3">
    <source>
        <dbReference type="EMBL" id="MFA9478178.1"/>
    </source>
</evidence>
<feature type="compositionally biased region" description="Basic and acidic residues" evidence="1">
    <location>
        <begin position="151"/>
        <end position="161"/>
    </location>
</feature>
<gene>
    <name evidence="3" type="ORF">ACERK3_07700</name>
</gene>
<evidence type="ECO:0000256" key="2">
    <source>
        <dbReference type="SAM" id="Phobius"/>
    </source>
</evidence>
<dbReference type="RefSeq" id="WP_425345104.1">
    <property type="nucleotide sequence ID" value="NZ_JBGUBD010000004.1"/>
</dbReference>
<proteinExistence type="predicted"/>